<dbReference type="PANTHER" id="PTHR21437:SF1">
    <property type="entry name" value="WIDE AWAKE"/>
    <property type="match status" value="1"/>
</dbReference>
<feature type="region of interest" description="Disordered" evidence="2">
    <location>
        <begin position="1075"/>
        <end position="1094"/>
    </location>
</feature>
<dbReference type="Gene3D" id="2.60.40.10">
    <property type="entry name" value="Immunoglobulins"/>
    <property type="match status" value="1"/>
</dbReference>
<dbReference type="Pfam" id="PF13637">
    <property type="entry name" value="Ank_4"/>
    <property type="match status" value="1"/>
</dbReference>
<evidence type="ECO:0000313" key="6">
    <source>
        <dbReference type="RefSeq" id="XP_055875676.1"/>
    </source>
</evidence>
<feature type="region of interest" description="Disordered" evidence="2">
    <location>
        <begin position="135"/>
        <end position="169"/>
    </location>
</feature>
<evidence type="ECO:0000313" key="5">
    <source>
        <dbReference type="RefSeq" id="XP_055875675.1"/>
    </source>
</evidence>
<proteinExistence type="predicted"/>
<dbReference type="GeneID" id="106052483"/>
<keyword evidence="1" id="KW-0175">Coiled coil</keyword>
<dbReference type="Proteomes" id="UP001165740">
    <property type="component" value="Chromosome 2"/>
</dbReference>
<dbReference type="InterPro" id="IPR036116">
    <property type="entry name" value="FN3_sf"/>
</dbReference>
<organism evidence="4 6">
    <name type="scientific">Biomphalaria glabrata</name>
    <name type="common">Bloodfluke planorb</name>
    <name type="synonym">Freshwater snail</name>
    <dbReference type="NCBI Taxonomy" id="6526"/>
    <lineage>
        <taxon>Eukaryota</taxon>
        <taxon>Metazoa</taxon>
        <taxon>Spiralia</taxon>
        <taxon>Lophotrochozoa</taxon>
        <taxon>Mollusca</taxon>
        <taxon>Gastropoda</taxon>
        <taxon>Heterobranchia</taxon>
        <taxon>Euthyneura</taxon>
        <taxon>Panpulmonata</taxon>
        <taxon>Hygrophila</taxon>
        <taxon>Lymnaeoidea</taxon>
        <taxon>Planorbidae</taxon>
        <taxon>Biomphalaria</taxon>
    </lineage>
</organism>
<evidence type="ECO:0000259" key="3">
    <source>
        <dbReference type="PROSITE" id="PS50853"/>
    </source>
</evidence>
<feature type="region of interest" description="Disordered" evidence="2">
    <location>
        <begin position="287"/>
        <end position="310"/>
    </location>
</feature>
<reference evidence="5 6" key="1">
    <citation type="submission" date="2025-04" db="UniProtKB">
        <authorList>
            <consortium name="RefSeq"/>
        </authorList>
    </citation>
    <scope>IDENTIFICATION</scope>
</reference>
<sequence length="1259" mass="142555">MEKEQRNVTFLWKALLKRWRETKNECLQREMEVSTVTSFLSRLASTQKMSKLVRAKTLPSIDLSDLISPEEFLHHGIHVAVTSSEGRPIQNKAIDKKINLRKMSYPESTLAFIRQFGTGITIRLNEKTNKLFKAKKTLRLRSNSEERRRKTRRKSDSTQDSTWGFHDDQDDLADTSNKLPFLCVSPPTMVRTNSCHERRLENSSSSGNLHKFSKFLAQKDKKDSVSPTRNRFLSLDWGDARSVKAIKSCFGDSPMDVLTGLSASPSAPDYLNNKTFDQRIRIMKDLRESNSHKKKSLSLDIPEGQASKRKSDKRGLLDTFGLFDAVEQQDLDLVKFIVDSSTVDINSLNSENLSVLDIAVMTNNIPIAKLLLSKGAKESPIFQRQDCRIQKLEALVTEAEKKVVDLTATVLNGTSGNANISPGQLKENEKLLSHWEFRHRLLKRMKAGYDHAKPPEPPTNVRLQVSSSSSLLVTFDEPQSHNGAVVTKYKVEWSLSSSFVTTSGEAFIEHLLHLKYEIKNLVKGCHYFVRVFAWNVKGFGLSSISDPPSATPSNWREVDGIPSRLEGKLASLYTLYQQMKRLRSRDSSEMKELLNKGTESPRQKKRISIKNLFISTPKFQKSIKRGVYLVCLFYNEDKILVTSEEQLPMIEVDESFSAPSINNDLYWLLKISCIWEEVKVLKQDMERTSSAGSTFRCKLLQAIISLQNCLGITDLGQIFHRPLRDQNNSIIFTVINNVRDPKLITFSSSKWVTFGKLARRQSLSSADSTDAHTLLLSCVPEMILYNQVSLEPLPRGLYLGYVKLQASVDVLKVMVPNKSPNCVPHIKIRDLPNVSREEWEWLLKADTGLDVDYMTNTQRNFQNLLMDATKKLFTYLDLPESTTANHRIYDLEVLELSPSVAMILILPSLEDICLVPGHQDTFTKKPEFCFLPVQIFESIHMHAYLPEFVSLYARLSARVEMDGVLAQQEHREAFSSEELQKAKEQVQQTANLQQTLDRIWKCARWIRDITTYARTREKKSGILLSHLFSTGVQGSHVSTLNEATVKATKLHLHFSSSSSTKSSSRSVGKDQKRIAKFYDPNEETPHSTESISIGEEESYTPIQYALSAPPTPVSQANCPHLTPSSSFSSTSSLAESSLDSGQDLSYAIIKVHALYDTGLNRNVNIKLHITEQTTSRDIVNLVVRHLNSIVQTKGKGVLAYSEDVLSDFCLVLKYQGHEKVLKEDYKLLQLKSQLQRAKICVMMIESLFSEDELGQATIV</sequence>
<dbReference type="OMA" id="CPPMFAS"/>
<dbReference type="OrthoDB" id="2428204at2759"/>
<dbReference type="PROSITE" id="PS50853">
    <property type="entry name" value="FN3"/>
    <property type="match status" value="1"/>
</dbReference>
<dbReference type="GO" id="GO:0005819">
    <property type="term" value="C:spindle"/>
    <property type="evidence" value="ECO:0007669"/>
    <property type="project" value="TreeGrafter"/>
</dbReference>
<dbReference type="InterPro" id="IPR036770">
    <property type="entry name" value="Ankyrin_rpt-contain_sf"/>
</dbReference>
<protein>
    <submittedName>
        <fullName evidence="5 6">Uncharacterized protein LOC106052483 isoform X1</fullName>
    </submittedName>
</protein>
<gene>
    <name evidence="5 6" type="primary">LOC106052483</name>
</gene>
<dbReference type="SMART" id="SM00060">
    <property type="entry name" value="FN3"/>
    <property type="match status" value="1"/>
</dbReference>
<dbReference type="InterPro" id="IPR003961">
    <property type="entry name" value="FN3_dom"/>
</dbReference>
<dbReference type="RefSeq" id="XP_055875676.1">
    <property type="nucleotide sequence ID" value="XM_056019701.1"/>
</dbReference>
<dbReference type="PANTHER" id="PTHR21437">
    <property type="entry name" value="WIDE AWAKE"/>
    <property type="match status" value="1"/>
</dbReference>
<name>A0A9W2ZL20_BIOGL</name>
<keyword evidence="4" id="KW-1185">Reference proteome</keyword>
<dbReference type="GO" id="GO:0061172">
    <property type="term" value="P:regulation of establishment of bipolar cell polarity"/>
    <property type="evidence" value="ECO:0007669"/>
    <property type="project" value="TreeGrafter"/>
</dbReference>
<accession>A0A9W2ZL20</accession>
<dbReference type="AlphaFoldDB" id="A0A9W2ZL20"/>
<feature type="domain" description="Fibronectin type-III" evidence="3">
    <location>
        <begin position="457"/>
        <end position="554"/>
    </location>
</feature>
<dbReference type="SUPFAM" id="SSF49265">
    <property type="entry name" value="Fibronectin type III"/>
    <property type="match status" value="1"/>
</dbReference>
<evidence type="ECO:0000256" key="1">
    <source>
        <dbReference type="SAM" id="Coils"/>
    </source>
</evidence>
<dbReference type="Pfam" id="PF00041">
    <property type="entry name" value="fn3"/>
    <property type="match status" value="1"/>
</dbReference>
<dbReference type="GO" id="GO:0000132">
    <property type="term" value="P:establishment of mitotic spindle orientation"/>
    <property type="evidence" value="ECO:0007669"/>
    <property type="project" value="TreeGrafter"/>
</dbReference>
<evidence type="ECO:0000256" key="2">
    <source>
        <dbReference type="SAM" id="MobiDB-lite"/>
    </source>
</evidence>
<dbReference type="InterPro" id="IPR002110">
    <property type="entry name" value="Ankyrin_rpt"/>
</dbReference>
<dbReference type="InterPro" id="IPR039269">
    <property type="entry name" value="ANKFN1"/>
</dbReference>
<feature type="coiled-coil region" evidence="1">
    <location>
        <begin position="382"/>
        <end position="409"/>
    </location>
</feature>
<dbReference type="RefSeq" id="XP_055875675.1">
    <property type="nucleotide sequence ID" value="XM_056019700.1"/>
</dbReference>
<dbReference type="Gene3D" id="1.25.40.20">
    <property type="entry name" value="Ankyrin repeat-containing domain"/>
    <property type="match status" value="1"/>
</dbReference>
<dbReference type="SUPFAM" id="SSF48403">
    <property type="entry name" value="Ankyrin repeat"/>
    <property type="match status" value="1"/>
</dbReference>
<dbReference type="CDD" id="cd17117">
    <property type="entry name" value="RA_ANKFN1_like"/>
    <property type="match status" value="1"/>
</dbReference>
<evidence type="ECO:0000313" key="4">
    <source>
        <dbReference type="Proteomes" id="UP001165740"/>
    </source>
</evidence>
<dbReference type="CDD" id="cd00063">
    <property type="entry name" value="FN3"/>
    <property type="match status" value="1"/>
</dbReference>
<dbReference type="InterPro" id="IPR013783">
    <property type="entry name" value="Ig-like_fold"/>
</dbReference>